<gene>
    <name evidence="2" type="ORF">Plo01_46880</name>
</gene>
<reference evidence="2 3" key="1">
    <citation type="submission" date="2021-01" db="EMBL/GenBank/DDBJ databases">
        <title>Whole genome shotgun sequence of Planobispora longispora NBRC 13918.</title>
        <authorList>
            <person name="Komaki H."/>
            <person name="Tamura T."/>
        </authorList>
    </citation>
    <scope>NUCLEOTIDE SEQUENCE [LARGE SCALE GENOMIC DNA]</scope>
    <source>
        <strain evidence="2 3">NBRC 13918</strain>
    </source>
</reference>
<dbReference type="AlphaFoldDB" id="A0A8J3W695"/>
<protein>
    <recommendedName>
        <fullName evidence="1">CBS domain-containing protein</fullName>
    </recommendedName>
</protein>
<accession>A0A8J3W695</accession>
<organism evidence="2 3">
    <name type="scientific">Planobispora longispora</name>
    <dbReference type="NCBI Taxonomy" id="28887"/>
    <lineage>
        <taxon>Bacteria</taxon>
        <taxon>Bacillati</taxon>
        <taxon>Actinomycetota</taxon>
        <taxon>Actinomycetes</taxon>
        <taxon>Streptosporangiales</taxon>
        <taxon>Streptosporangiaceae</taxon>
        <taxon>Planobispora</taxon>
    </lineage>
</organism>
<dbReference type="Proteomes" id="UP000616724">
    <property type="component" value="Unassembled WGS sequence"/>
</dbReference>
<dbReference type="Pfam" id="PF00571">
    <property type="entry name" value="CBS"/>
    <property type="match status" value="1"/>
</dbReference>
<evidence type="ECO:0000313" key="3">
    <source>
        <dbReference type="Proteomes" id="UP000616724"/>
    </source>
</evidence>
<evidence type="ECO:0000313" key="2">
    <source>
        <dbReference type="EMBL" id="GIH78259.1"/>
    </source>
</evidence>
<feature type="domain" description="CBS" evidence="1">
    <location>
        <begin position="4"/>
        <end position="32"/>
    </location>
</feature>
<keyword evidence="3" id="KW-1185">Reference proteome</keyword>
<dbReference type="Gene3D" id="3.10.580.10">
    <property type="entry name" value="CBS-domain"/>
    <property type="match status" value="1"/>
</dbReference>
<proteinExistence type="predicted"/>
<sequence length="61" mass="6235">MLSASCDAVPVVDEDGQSIGMITAADVLTAVAGRIAADRGPGELRTALFHIEPVVLSPQDS</sequence>
<evidence type="ECO:0000259" key="1">
    <source>
        <dbReference type="Pfam" id="PF00571"/>
    </source>
</evidence>
<dbReference type="RefSeq" id="WP_203892781.1">
    <property type="nucleotide sequence ID" value="NZ_BOOH01000038.1"/>
</dbReference>
<name>A0A8J3W695_9ACTN</name>
<dbReference type="EMBL" id="BOOH01000038">
    <property type="protein sequence ID" value="GIH78259.1"/>
    <property type="molecule type" value="Genomic_DNA"/>
</dbReference>
<comment type="caution">
    <text evidence="2">The sequence shown here is derived from an EMBL/GenBank/DDBJ whole genome shotgun (WGS) entry which is preliminary data.</text>
</comment>
<dbReference type="SUPFAM" id="SSF54631">
    <property type="entry name" value="CBS-domain pair"/>
    <property type="match status" value="1"/>
</dbReference>
<dbReference type="InterPro" id="IPR046342">
    <property type="entry name" value="CBS_dom_sf"/>
</dbReference>
<dbReference type="InterPro" id="IPR000644">
    <property type="entry name" value="CBS_dom"/>
</dbReference>